<keyword evidence="5" id="KW-1185">Reference proteome</keyword>
<evidence type="ECO:0000256" key="1">
    <source>
        <dbReference type="ARBA" id="ARBA00007626"/>
    </source>
</evidence>
<dbReference type="InterPro" id="IPR002885">
    <property type="entry name" value="PPR_rpt"/>
</dbReference>
<sequence length="144" mass="15784">MKKSLLSTLGLAILNRQALVADEGYLHTFGGLMQSQGSIPSLNGRVFEVMKHQSSKPTAATIAILLNVLCQAGKLDEAWSPFATKRDLANAVLTNTMIHGLCKPGRIELALELFQQMKEKKLRQQKAIFNILIHGLACRAEDAL</sequence>
<comment type="caution">
    <text evidence="4">The sequence shown here is derived from an EMBL/GenBank/DDBJ whole genome shotgun (WGS) entry which is preliminary data.</text>
</comment>
<evidence type="ECO:0008006" key="6">
    <source>
        <dbReference type="Google" id="ProtNLM"/>
    </source>
</evidence>
<evidence type="ECO:0000313" key="5">
    <source>
        <dbReference type="Proteomes" id="UP000077202"/>
    </source>
</evidence>
<dbReference type="Pfam" id="PF01535">
    <property type="entry name" value="PPR"/>
    <property type="match status" value="1"/>
</dbReference>
<dbReference type="PANTHER" id="PTHR46128:SF211">
    <property type="entry name" value="PENTACOTRIPEPTIDE-REPEAT REGION OF PRORP DOMAIN-CONTAINING PROTEIN"/>
    <property type="match status" value="1"/>
</dbReference>
<dbReference type="InterPro" id="IPR011990">
    <property type="entry name" value="TPR-like_helical_dom_sf"/>
</dbReference>
<comment type="similarity">
    <text evidence="1">Belongs to the PPR family. P subfamily.</text>
</comment>
<gene>
    <name evidence="4" type="ORF">AXG93_1217s1650</name>
</gene>
<keyword evidence="2" id="KW-0677">Repeat</keyword>
<evidence type="ECO:0000256" key="2">
    <source>
        <dbReference type="ARBA" id="ARBA00022737"/>
    </source>
</evidence>
<evidence type="ECO:0000313" key="4">
    <source>
        <dbReference type="EMBL" id="OAE23952.1"/>
    </source>
</evidence>
<dbReference type="NCBIfam" id="TIGR00756">
    <property type="entry name" value="PPR"/>
    <property type="match status" value="1"/>
</dbReference>
<dbReference type="InterPro" id="IPR050872">
    <property type="entry name" value="PPR_P_subfamily"/>
</dbReference>
<dbReference type="PROSITE" id="PS51375">
    <property type="entry name" value="PPR"/>
    <property type="match status" value="1"/>
</dbReference>
<evidence type="ECO:0000256" key="3">
    <source>
        <dbReference type="PROSITE-ProRule" id="PRU00708"/>
    </source>
</evidence>
<name>A0A176VUI2_MARPO</name>
<dbReference type="PANTHER" id="PTHR46128">
    <property type="entry name" value="MITOCHONDRIAL GROUP I INTRON SPLICING FACTOR CCM1"/>
    <property type="match status" value="1"/>
</dbReference>
<proteinExistence type="inferred from homology"/>
<reference evidence="4" key="1">
    <citation type="submission" date="2016-03" db="EMBL/GenBank/DDBJ databases">
        <title>Mechanisms controlling the formation of the plant cell surface in tip-growing cells are functionally conserved among land plants.</title>
        <authorList>
            <person name="Honkanen S."/>
            <person name="Jones V.A."/>
            <person name="Morieri G."/>
            <person name="Champion C."/>
            <person name="Hetherington A.J."/>
            <person name="Kelly S."/>
            <person name="Saint-Marcoux D."/>
            <person name="Proust H."/>
            <person name="Prescott H."/>
            <person name="Dolan L."/>
        </authorList>
    </citation>
    <scope>NUCLEOTIDE SEQUENCE [LARGE SCALE GENOMIC DNA]</scope>
    <source>
        <tissue evidence="4">Whole gametophyte</tissue>
    </source>
</reference>
<protein>
    <recommendedName>
        <fullName evidence="6">Pentatricopeptide repeat-containing protein</fullName>
    </recommendedName>
</protein>
<feature type="repeat" description="PPR" evidence="3">
    <location>
        <begin position="90"/>
        <end position="124"/>
    </location>
</feature>
<dbReference type="Pfam" id="PF13041">
    <property type="entry name" value="PPR_2"/>
    <property type="match status" value="1"/>
</dbReference>
<dbReference type="Proteomes" id="UP000077202">
    <property type="component" value="Unassembled WGS sequence"/>
</dbReference>
<accession>A0A176VUI2</accession>
<dbReference type="EMBL" id="LVLJ01002730">
    <property type="protein sequence ID" value="OAE23952.1"/>
    <property type="molecule type" value="Genomic_DNA"/>
</dbReference>
<dbReference type="Gene3D" id="1.25.40.10">
    <property type="entry name" value="Tetratricopeptide repeat domain"/>
    <property type="match status" value="1"/>
</dbReference>
<organism evidence="4 5">
    <name type="scientific">Marchantia polymorpha subsp. ruderalis</name>
    <dbReference type="NCBI Taxonomy" id="1480154"/>
    <lineage>
        <taxon>Eukaryota</taxon>
        <taxon>Viridiplantae</taxon>
        <taxon>Streptophyta</taxon>
        <taxon>Embryophyta</taxon>
        <taxon>Marchantiophyta</taxon>
        <taxon>Marchantiopsida</taxon>
        <taxon>Marchantiidae</taxon>
        <taxon>Marchantiales</taxon>
        <taxon>Marchantiaceae</taxon>
        <taxon>Marchantia</taxon>
    </lineage>
</organism>
<dbReference type="AlphaFoldDB" id="A0A176VUI2"/>